<dbReference type="PROSITE" id="PS51459">
    <property type="entry name" value="FIDO"/>
    <property type="match status" value="1"/>
</dbReference>
<reference evidence="2 3" key="1">
    <citation type="submission" date="2020-08" db="EMBL/GenBank/DDBJ databases">
        <title>Genome public.</title>
        <authorList>
            <person name="Liu C."/>
            <person name="Sun Q."/>
        </authorList>
    </citation>
    <scope>NUCLEOTIDE SEQUENCE [LARGE SCALE GENOMIC DNA]</scope>
    <source>
        <strain evidence="2 3">NSJ-26</strain>
    </source>
</reference>
<dbReference type="PANTHER" id="PTHR39426:SF1">
    <property type="entry name" value="HOMOLOGY TO DEATH-ON-CURING PROTEIN OF PHAGE P1"/>
    <property type="match status" value="1"/>
</dbReference>
<evidence type="ECO:0000313" key="2">
    <source>
        <dbReference type="EMBL" id="MBC8591161.1"/>
    </source>
</evidence>
<dbReference type="InterPro" id="IPR036597">
    <property type="entry name" value="Fido-like_dom_sf"/>
</dbReference>
<comment type="caution">
    <text evidence="2">The sequence shown here is derived from an EMBL/GenBank/DDBJ whole genome shotgun (WGS) entry which is preliminary data.</text>
</comment>
<dbReference type="NCBIfam" id="TIGR01550">
    <property type="entry name" value="DOC_P1"/>
    <property type="match status" value="1"/>
</dbReference>
<sequence length="124" mass="13695">MKRLSKEQVIKIHSMLISQTGGSDGIRDEGLLDSALNAPFQTFDGDYIYRTIKAKAAKLGYFLVKNHPFIDGNKRIGILVMITFLEINGVKVDCTDEELITLGLGLADGSIDGENLLNWIIDHS</sequence>
<evidence type="ECO:0000259" key="1">
    <source>
        <dbReference type="PROSITE" id="PS51459"/>
    </source>
</evidence>
<dbReference type="Proteomes" id="UP000601522">
    <property type="component" value="Unassembled WGS sequence"/>
</dbReference>
<dbReference type="Gene3D" id="1.20.120.1870">
    <property type="entry name" value="Fic/DOC protein, Fido domain"/>
    <property type="match status" value="1"/>
</dbReference>
<dbReference type="RefSeq" id="WP_249324026.1">
    <property type="nucleotide sequence ID" value="NZ_JACRTK010000003.1"/>
</dbReference>
<dbReference type="InterPro" id="IPR003812">
    <property type="entry name" value="Fido"/>
</dbReference>
<dbReference type="EMBL" id="JACRTK010000003">
    <property type="protein sequence ID" value="MBC8591161.1"/>
    <property type="molecule type" value="Genomic_DNA"/>
</dbReference>
<dbReference type="InterPro" id="IPR006440">
    <property type="entry name" value="Doc"/>
</dbReference>
<feature type="domain" description="Fido" evidence="1">
    <location>
        <begin position="4"/>
        <end position="122"/>
    </location>
</feature>
<dbReference type="AlphaFoldDB" id="A0A926EY77"/>
<dbReference type="GO" id="GO:0016301">
    <property type="term" value="F:kinase activity"/>
    <property type="evidence" value="ECO:0007669"/>
    <property type="project" value="InterPro"/>
</dbReference>
<dbReference type="InterPro" id="IPR053737">
    <property type="entry name" value="Type_II_TA_Toxin"/>
</dbReference>
<dbReference type="PIRSF" id="PIRSF018297">
    <property type="entry name" value="Doc"/>
    <property type="match status" value="1"/>
</dbReference>
<gene>
    <name evidence="2" type="ORF">H8689_08555</name>
</gene>
<protein>
    <submittedName>
        <fullName evidence="2">Type II toxin-antitoxin system death-on-curing family toxin</fullName>
    </submittedName>
</protein>
<evidence type="ECO:0000313" key="3">
    <source>
        <dbReference type="Proteomes" id="UP000601522"/>
    </source>
</evidence>
<organism evidence="2 3">
    <name type="scientific">Wansuia hejianensis</name>
    <dbReference type="NCBI Taxonomy" id="2763667"/>
    <lineage>
        <taxon>Bacteria</taxon>
        <taxon>Bacillati</taxon>
        <taxon>Bacillota</taxon>
        <taxon>Clostridia</taxon>
        <taxon>Lachnospirales</taxon>
        <taxon>Lachnospiraceae</taxon>
        <taxon>Wansuia</taxon>
    </lineage>
</organism>
<name>A0A926EY77_9FIRM</name>
<dbReference type="PANTHER" id="PTHR39426">
    <property type="entry name" value="HOMOLOGY TO DEATH-ON-CURING PROTEIN OF PHAGE P1"/>
    <property type="match status" value="1"/>
</dbReference>
<dbReference type="SUPFAM" id="SSF140931">
    <property type="entry name" value="Fic-like"/>
    <property type="match status" value="1"/>
</dbReference>
<dbReference type="Pfam" id="PF02661">
    <property type="entry name" value="Fic"/>
    <property type="match status" value="1"/>
</dbReference>
<accession>A0A926EY77</accession>
<keyword evidence="3" id="KW-1185">Reference proteome</keyword>
<proteinExistence type="predicted"/>